<feature type="transmembrane region" description="Helical" evidence="7">
    <location>
        <begin position="41"/>
        <end position="63"/>
    </location>
</feature>
<organism evidence="9 10">
    <name type="scientific">Sulfobacillus harzensis</name>
    <dbReference type="NCBI Taxonomy" id="2729629"/>
    <lineage>
        <taxon>Bacteria</taxon>
        <taxon>Bacillati</taxon>
        <taxon>Bacillota</taxon>
        <taxon>Clostridia</taxon>
        <taxon>Eubacteriales</taxon>
        <taxon>Clostridiales Family XVII. Incertae Sedis</taxon>
        <taxon>Sulfobacillus</taxon>
    </lineage>
</organism>
<evidence type="ECO:0000256" key="2">
    <source>
        <dbReference type="ARBA" id="ARBA00022475"/>
    </source>
</evidence>
<feature type="transmembrane region" description="Helical" evidence="7">
    <location>
        <begin position="518"/>
        <end position="541"/>
    </location>
</feature>
<feature type="transmembrane region" description="Helical" evidence="7">
    <location>
        <begin position="84"/>
        <end position="101"/>
    </location>
</feature>
<dbReference type="Pfam" id="PF13515">
    <property type="entry name" value="FUSC_2"/>
    <property type="match status" value="1"/>
</dbReference>
<keyword evidence="2" id="KW-1003">Cell membrane</keyword>
<keyword evidence="10" id="KW-1185">Reference proteome</keyword>
<keyword evidence="5 7" id="KW-0472">Membrane</keyword>
<evidence type="ECO:0000313" key="9">
    <source>
        <dbReference type="EMBL" id="NMP22996.1"/>
    </source>
</evidence>
<reference evidence="9 10" key="1">
    <citation type="submission" date="2020-04" db="EMBL/GenBank/DDBJ databases">
        <authorList>
            <person name="Zhang R."/>
            <person name="Schippers A."/>
        </authorList>
    </citation>
    <scope>NUCLEOTIDE SEQUENCE [LARGE SCALE GENOMIC DNA]</scope>
    <source>
        <strain evidence="9 10">DSM 109850</strain>
    </source>
</reference>
<keyword evidence="4 7" id="KW-1133">Transmembrane helix</keyword>
<comment type="similarity">
    <text evidence="6">Belongs to the YccS/YhfK family.</text>
</comment>
<accession>A0A7Y0Q3I0</accession>
<evidence type="ECO:0000256" key="4">
    <source>
        <dbReference type="ARBA" id="ARBA00022989"/>
    </source>
</evidence>
<dbReference type="PANTHER" id="PTHR30509">
    <property type="entry name" value="P-HYDROXYBENZOIC ACID EFFLUX PUMP SUBUNIT-RELATED"/>
    <property type="match status" value="1"/>
</dbReference>
<evidence type="ECO:0000256" key="6">
    <source>
        <dbReference type="ARBA" id="ARBA00043993"/>
    </source>
</evidence>
<evidence type="ECO:0000256" key="7">
    <source>
        <dbReference type="SAM" id="Phobius"/>
    </source>
</evidence>
<dbReference type="Proteomes" id="UP000533476">
    <property type="component" value="Unassembled WGS sequence"/>
</dbReference>
<comment type="caution">
    <text evidence="9">The sequence shown here is derived from an EMBL/GenBank/DDBJ whole genome shotgun (WGS) entry which is preliminary data.</text>
</comment>
<evidence type="ECO:0000256" key="3">
    <source>
        <dbReference type="ARBA" id="ARBA00022692"/>
    </source>
</evidence>
<protein>
    <submittedName>
        <fullName evidence="9">FUSC family protein</fullName>
    </submittedName>
</protein>
<feature type="transmembrane region" description="Helical" evidence="7">
    <location>
        <begin position="129"/>
        <end position="149"/>
    </location>
</feature>
<dbReference type="EMBL" id="JABBVZ010000037">
    <property type="protein sequence ID" value="NMP22996.1"/>
    <property type="molecule type" value="Genomic_DNA"/>
</dbReference>
<name>A0A7Y0Q3I0_9FIRM</name>
<evidence type="ECO:0000259" key="8">
    <source>
        <dbReference type="Pfam" id="PF13515"/>
    </source>
</evidence>
<comment type="subcellular location">
    <subcellularLocation>
        <location evidence="1">Cell membrane</location>
        <topology evidence="1">Multi-pass membrane protein</topology>
    </subcellularLocation>
</comment>
<evidence type="ECO:0000256" key="5">
    <source>
        <dbReference type="ARBA" id="ARBA00023136"/>
    </source>
</evidence>
<evidence type="ECO:0000313" key="10">
    <source>
        <dbReference type="Proteomes" id="UP000533476"/>
    </source>
</evidence>
<dbReference type="PANTHER" id="PTHR30509:SF9">
    <property type="entry name" value="MULTIDRUG RESISTANCE PROTEIN MDTO"/>
    <property type="match status" value="1"/>
</dbReference>
<gene>
    <name evidence="9" type="ORF">HIJ39_11620</name>
</gene>
<proteinExistence type="inferred from homology"/>
<dbReference type="InterPro" id="IPR049453">
    <property type="entry name" value="Memb_transporter_dom"/>
</dbReference>
<dbReference type="GO" id="GO:0005886">
    <property type="term" value="C:plasma membrane"/>
    <property type="evidence" value="ECO:0007669"/>
    <property type="project" value="UniProtKB-SubCell"/>
</dbReference>
<sequence>MVERIATIWDWIFASDPGLVRLRMGTNAAVSMASGLGLEYVVARMLHVGGLGLIIMMLLGAVMSMQGTLALTGLVDWRKKIKRAIFFPVAVGGGMAAGAATSQNTDLALGVFVVVMFVAVAIRKFGIPFFFYGFMGWMGYFFASFTRATLKDLPFMLLAVAVAAAWVLLLSLTILRTQPRQTLTRTLRAFGFRSRALAKAIADYLRADTEAARERLRLRVRTRAAQLSVAALMVEGWVVEPSALPKGWSALAVRRRLLAVQHAMDRMAWAATTLADTQGRVAGLAADIADAIARQDNPRARQLTALVRDVESPAHQAAYEFANAASEFLTLSAEMRWVHETEAAIGPDEFEPAVGLMMGDLPGSPAIGPTIPVRGHQWNPLARLAFPLRQAIQVAIAGGLAIVFGRALSPERYYWAVIAAFILSAGTATRVDALIKGVNRVLGTVAGLVAAVGLAQLTAGHVHLVLVVVVVSMFFGVYLFRFSYAYMIFFLTIMLAQLYSILHEFSTGLLMLRLEETAIGTICGLIVSLLIVPVSASDAVATVRRSYMDELHSFLMQAAEAPEAKNAEALEQQVRVLENRHRQLVQVADPITPPLAWGFSRPQVRHRLAMYAALTGYVRTLAFAVRHASSEEFPPNWRRMCLQLADVANKAKNGASASESGLPIGVNEATDHRASRLQGPLAQIESFLEDYVSSEPL</sequence>
<feature type="transmembrane region" description="Helical" evidence="7">
    <location>
        <begin position="155"/>
        <end position="175"/>
    </location>
</feature>
<feature type="domain" description="Integral membrane bound transporter" evidence="8">
    <location>
        <begin position="400"/>
        <end position="527"/>
    </location>
</feature>
<dbReference type="RefSeq" id="WP_169099852.1">
    <property type="nucleotide sequence ID" value="NZ_JABBVZ010000037.1"/>
</dbReference>
<feature type="transmembrane region" description="Helical" evidence="7">
    <location>
        <begin position="487"/>
        <end position="512"/>
    </location>
</feature>
<evidence type="ECO:0000256" key="1">
    <source>
        <dbReference type="ARBA" id="ARBA00004651"/>
    </source>
</evidence>
<feature type="transmembrane region" description="Helical" evidence="7">
    <location>
        <begin position="107"/>
        <end position="122"/>
    </location>
</feature>
<dbReference type="AlphaFoldDB" id="A0A7Y0Q3I0"/>
<feature type="transmembrane region" description="Helical" evidence="7">
    <location>
        <begin position="413"/>
        <end position="431"/>
    </location>
</feature>
<keyword evidence="3 7" id="KW-0812">Transmembrane</keyword>